<keyword evidence="2" id="KW-0808">Transferase</keyword>
<dbReference type="EMBL" id="NJET01000137">
    <property type="protein sequence ID" value="PHH60616.1"/>
    <property type="molecule type" value="Genomic_DNA"/>
</dbReference>
<dbReference type="PROSITE" id="PS51682">
    <property type="entry name" value="SAM_OMT_I"/>
    <property type="match status" value="1"/>
</dbReference>
<dbReference type="Gene3D" id="3.40.50.150">
    <property type="entry name" value="Vaccinia Virus protein VP39"/>
    <property type="match status" value="1"/>
</dbReference>
<sequence length="244" mass="27343">MDASPDFGLYSNASTGPKAVEYSKDHSVPLPQYLIDYHASVKARRQDSRMLSELFQSQLYVFLARSWASKRVLEIGLYVGFSAMVWSHAIGPDGSITALELSPELAQEAQEAMAENKVDNVQVIVGDASQTISQLCPNEPYDLAFIDADKPSYPKYLALLLEKSQPGAQKRLLRPGAIIVADNVLRYGHVVDSSLGEEQWPVTFNRTQQLEAMRNFNDRCSMEPRLEVFMLPFWDGLVLARLID</sequence>
<comment type="caution">
    <text evidence="5">The sequence shown here is derived from an EMBL/GenBank/DDBJ whole genome shotgun (WGS) entry which is preliminary data.</text>
</comment>
<evidence type="ECO:0000256" key="1">
    <source>
        <dbReference type="ARBA" id="ARBA00022603"/>
    </source>
</evidence>
<evidence type="ECO:0000313" key="6">
    <source>
        <dbReference type="Proteomes" id="UP000226192"/>
    </source>
</evidence>
<accession>A0A2C5XYW4</accession>
<dbReference type="InterPro" id="IPR050362">
    <property type="entry name" value="Cation-dep_OMT"/>
</dbReference>
<dbReference type="STRING" id="1399860.A0A2C5XYW4"/>
<keyword evidence="3" id="KW-0949">S-adenosyl-L-methionine</keyword>
<proteinExistence type="inferred from homology"/>
<dbReference type="GO" id="GO:0008757">
    <property type="term" value="F:S-adenosylmethionine-dependent methyltransferase activity"/>
    <property type="evidence" value="ECO:0007669"/>
    <property type="project" value="TreeGrafter"/>
</dbReference>
<comment type="similarity">
    <text evidence="4">Belongs to the class I-like SAM-binding methyltransferase superfamily. Cation-dependent O-methyltransferase family.</text>
</comment>
<evidence type="ECO:0000256" key="3">
    <source>
        <dbReference type="ARBA" id="ARBA00022691"/>
    </source>
</evidence>
<keyword evidence="6" id="KW-1185">Reference proteome</keyword>
<dbReference type="PANTHER" id="PTHR10509">
    <property type="entry name" value="O-METHYLTRANSFERASE-RELATED"/>
    <property type="match status" value="1"/>
</dbReference>
<name>A0A2C5XYW4_9HYPO</name>
<dbReference type="Pfam" id="PF01596">
    <property type="entry name" value="Methyltransf_3"/>
    <property type="match status" value="1"/>
</dbReference>
<keyword evidence="1" id="KW-0489">Methyltransferase</keyword>
<evidence type="ECO:0008006" key="7">
    <source>
        <dbReference type="Google" id="ProtNLM"/>
    </source>
</evidence>
<dbReference type="OrthoDB" id="10251242at2759"/>
<evidence type="ECO:0000256" key="4">
    <source>
        <dbReference type="ARBA" id="ARBA00023453"/>
    </source>
</evidence>
<gene>
    <name evidence="5" type="ORF">CDD81_1406</name>
</gene>
<evidence type="ECO:0000313" key="5">
    <source>
        <dbReference type="EMBL" id="PHH60616.1"/>
    </source>
</evidence>
<dbReference type="CDD" id="cd02440">
    <property type="entry name" value="AdoMet_MTases"/>
    <property type="match status" value="1"/>
</dbReference>
<organism evidence="5 6">
    <name type="scientific">Ophiocordyceps australis</name>
    <dbReference type="NCBI Taxonomy" id="1399860"/>
    <lineage>
        <taxon>Eukaryota</taxon>
        <taxon>Fungi</taxon>
        <taxon>Dikarya</taxon>
        <taxon>Ascomycota</taxon>
        <taxon>Pezizomycotina</taxon>
        <taxon>Sordariomycetes</taxon>
        <taxon>Hypocreomycetidae</taxon>
        <taxon>Hypocreales</taxon>
        <taxon>Ophiocordycipitaceae</taxon>
        <taxon>Ophiocordyceps</taxon>
    </lineage>
</organism>
<evidence type="ECO:0000256" key="2">
    <source>
        <dbReference type="ARBA" id="ARBA00022679"/>
    </source>
</evidence>
<reference evidence="5 6" key="1">
    <citation type="submission" date="2017-06" db="EMBL/GenBank/DDBJ databases">
        <title>Ant-infecting Ophiocordyceps genomes reveal a high diversity of potential behavioral manipulation genes and a possible major role for enterotoxins.</title>
        <authorList>
            <person name="De Bekker C."/>
            <person name="Evans H.C."/>
            <person name="Brachmann A."/>
            <person name="Hughes D.P."/>
        </authorList>
    </citation>
    <scope>NUCLEOTIDE SEQUENCE [LARGE SCALE GENOMIC DNA]</scope>
    <source>
        <strain evidence="5 6">Map64</strain>
    </source>
</reference>
<dbReference type="AlphaFoldDB" id="A0A2C5XYW4"/>
<dbReference type="PANTHER" id="PTHR10509:SF14">
    <property type="entry name" value="CAFFEOYL-COA O-METHYLTRANSFERASE 3-RELATED"/>
    <property type="match status" value="1"/>
</dbReference>
<dbReference type="SUPFAM" id="SSF53335">
    <property type="entry name" value="S-adenosyl-L-methionine-dependent methyltransferases"/>
    <property type="match status" value="1"/>
</dbReference>
<protein>
    <recommendedName>
        <fullName evidence="7">O-methyltransferase domain-containing protein</fullName>
    </recommendedName>
</protein>
<dbReference type="Proteomes" id="UP000226192">
    <property type="component" value="Unassembled WGS sequence"/>
</dbReference>
<dbReference type="GO" id="GO:0008171">
    <property type="term" value="F:O-methyltransferase activity"/>
    <property type="evidence" value="ECO:0007669"/>
    <property type="project" value="InterPro"/>
</dbReference>
<dbReference type="InterPro" id="IPR029063">
    <property type="entry name" value="SAM-dependent_MTases_sf"/>
</dbReference>
<dbReference type="GO" id="GO:0032259">
    <property type="term" value="P:methylation"/>
    <property type="evidence" value="ECO:0007669"/>
    <property type="project" value="UniProtKB-KW"/>
</dbReference>
<dbReference type="InterPro" id="IPR002935">
    <property type="entry name" value="SAM_O-MeTrfase"/>
</dbReference>